<comment type="caution">
    <text evidence="2">The sequence shown here is derived from an EMBL/GenBank/DDBJ whole genome shotgun (WGS) entry which is preliminary data.</text>
</comment>
<dbReference type="Proteomes" id="UP001055091">
    <property type="component" value="Unassembled WGS sequence"/>
</dbReference>
<organism evidence="2 3">
    <name type="scientific">Hungatella hathewayi</name>
    <dbReference type="NCBI Taxonomy" id="154046"/>
    <lineage>
        <taxon>Bacteria</taxon>
        <taxon>Bacillati</taxon>
        <taxon>Bacillota</taxon>
        <taxon>Clostridia</taxon>
        <taxon>Lachnospirales</taxon>
        <taxon>Lachnospiraceae</taxon>
        <taxon>Hungatella</taxon>
    </lineage>
</organism>
<dbReference type="AlphaFoldDB" id="A0AA37JL59"/>
<name>A0AA37JL59_9FIRM</name>
<feature type="transmembrane region" description="Helical" evidence="1">
    <location>
        <begin position="23"/>
        <end position="49"/>
    </location>
</feature>
<dbReference type="EMBL" id="BQNJ01000002">
    <property type="protein sequence ID" value="GKH03616.1"/>
    <property type="molecule type" value="Genomic_DNA"/>
</dbReference>
<proteinExistence type="predicted"/>
<keyword evidence="1" id="KW-1133">Transmembrane helix</keyword>
<evidence type="ECO:0000313" key="2">
    <source>
        <dbReference type="EMBL" id="GKH03616.1"/>
    </source>
</evidence>
<evidence type="ECO:0000313" key="3">
    <source>
        <dbReference type="Proteomes" id="UP001055091"/>
    </source>
</evidence>
<protein>
    <submittedName>
        <fullName evidence="2">Uncharacterized protein</fullName>
    </submittedName>
</protein>
<keyword evidence="1" id="KW-0812">Transmembrane</keyword>
<feature type="transmembrane region" description="Helical" evidence="1">
    <location>
        <begin position="190"/>
        <end position="211"/>
    </location>
</feature>
<reference evidence="2" key="1">
    <citation type="submission" date="2022-01" db="EMBL/GenBank/DDBJ databases">
        <title>Novel bile acid biosynthetic pathways are enriched in the microbiome of centenarians.</title>
        <authorList>
            <person name="Sato Y."/>
            <person name="Atarashi K."/>
            <person name="Plichta R.D."/>
            <person name="Arai Y."/>
            <person name="Sasajima S."/>
            <person name="Kearney M.S."/>
            <person name="Suda W."/>
            <person name="Takeshita K."/>
            <person name="Sasaki T."/>
            <person name="Okamoto S."/>
            <person name="Skelly N.A."/>
            <person name="Okamura Y."/>
            <person name="Vlamakis H."/>
            <person name="Li Y."/>
            <person name="Tanoue T."/>
            <person name="Takei H."/>
            <person name="Nittono H."/>
            <person name="Narushima S."/>
            <person name="Irie J."/>
            <person name="Itoh H."/>
            <person name="Moriya K."/>
            <person name="Sugiura Y."/>
            <person name="Suematsu M."/>
            <person name="Moritoki N."/>
            <person name="Shibata S."/>
            <person name="Littman R.D."/>
            <person name="Fischbach A.M."/>
            <person name="Uwamino Y."/>
            <person name="Inoue T."/>
            <person name="Honda A."/>
            <person name="Hattori M."/>
            <person name="Murai T."/>
            <person name="Xavier J.R."/>
            <person name="Hirose N."/>
            <person name="Honda K."/>
        </authorList>
    </citation>
    <scope>NUCLEOTIDE SEQUENCE</scope>
    <source>
        <strain evidence="2">CE91-St55</strain>
    </source>
</reference>
<gene>
    <name evidence="2" type="ORF">CE91St55_55970</name>
</gene>
<accession>A0AA37JL59</accession>
<keyword evidence="1" id="KW-0472">Membrane</keyword>
<evidence type="ECO:0000256" key="1">
    <source>
        <dbReference type="SAM" id="Phobius"/>
    </source>
</evidence>
<sequence>MTMEDQLEMQEGMRRIGRLRFRIGRLLTGIACLSAAAAFIIAFSLLAWYDGIHTRNTAPEPFNAFQESRDCSVDIQLLAGPFASTQDDKQTFYWGYGLMMEPVMVLFTGELPEECRALVEYTHNPGITEIPEPVTIRGRSVSIENTDIYDYALEFYQTMWGLAPMERNEFKQTVASCYLDSAKQTWLKKLPWYGTLLVFFLPVVFFVTGFSECRRFAVQKKREQKRMSVLSEEEMQTAVRQLAGASEFEPRSRIYVTADYVITGNYQFDIIPYARITSIEETGGFLIAVTGDGAAHILLSSGHKKPDRISWLNRLKKVLEEKIIYAKIQGEHYAVISGN</sequence>